<dbReference type="EMBL" id="RBXR01000001">
    <property type="protein sequence ID" value="RKT69536.1"/>
    <property type="molecule type" value="Genomic_DNA"/>
</dbReference>
<gene>
    <name evidence="1" type="ORF">DFJ66_2769</name>
</gene>
<dbReference type="RefSeq" id="WP_121221342.1">
    <property type="nucleotide sequence ID" value="NZ_JBIUBA010000002.1"/>
</dbReference>
<dbReference type="AlphaFoldDB" id="A0A495X834"/>
<protein>
    <submittedName>
        <fullName evidence="1">Uncharacterized protein</fullName>
    </submittedName>
</protein>
<organism evidence="1 2">
    <name type="scientific">Saccharothrix variisporea</name>
    <dbReference type="NCBI Taxonomy" id="543527"/>
    <lineage>
        <taxon>Bacteria</taxon>
        <taxon>Bacillati</taxon>
        <taxon>Actinomycetota</taxon>
        <taxon>Actinomycetes</taxon>
        <taxon>Pseudonocardiales</taxon>
        <taxon>Pseudonocardiaceae</taxon>
        <taxon>Saccharothrix</taxon>
    </lineage>
</organism>
<comment type="caution">
    <text evidence="1">The sequence shown here is derived from an EMBL/GenBank/DDBJ whole genome shotgun (WGS) entry which is preliminary data.</text>
</comment>
<proteinExistence type="predicted"/>
<evidence type="ECO:0000313" key="2">
    <source>
        <dbReference type="Proteomes" id="UP000272729"/>
    </source>
</evidence>
<reference evidence="1 2" key="1">
    <citation type="submission" date="2018-10" db="EMBL/GenBank/DDBJ databases">
        <title>Sequencing the genomes of 1000 actinobacteria strains.</title>
        <authorList>
            <person name="Klenk H.-P."/>
        </authorList>
    </citation>
    <scope>NUCLEOTIDE SEQUENCE [LARGE SCALE GENOMIC DNA]</scope>
    <source>
        <strain evidence="1 2">DSM 43911</strain>
    </source>
</reference>
<dbReference type="Proteomes" id="UP000272729">
    <property type="component" value="Unassembled WGS sequence"/>
</dbReference>
<name>A0A495X834_9PSEU</name>
<keyword evidence="2" id="KW-1185">Reference proteome</keyword>
<sequence>MLVITNPGKDDGEVTKSGESAGLIKIHAGETQTHFVALPATFKPGTGAESCTFDWWTIGIPC</sequence>
<accession>A0A495X834</accession>
<evidence type="ECO:0000313" key="1">
    <source>
        <dbReference type="EMBL" id="RKT69536.1"/>
    </source>
</evidence>